<dbReference type="InterPro" id="IPR052586">
    <property type="entry name" value="ASCC2"/>
</dbReference>
<feature type="region of interest" description="Disordered" evidence="1">
    <location>
        <begin position="406"/>
        <end position="462"/>
    </location>
</feature>
<evidence type="ECO:0000313" key="3">
    <source>
        <dbReference type="Proteomes" id="UP001165740"/>
    </source>
</evidence>
<dbReference type="GO" id="GO:0006355">
    <property type="term" value="P:regulation of DNA-templated transcription"/>
    <property type="evidence" value="ECO:0007669"/>
    <property type="project" value="TreeGrafter"/>
</dbReference>
<evidence type="ECO:0000259" key="2">
    <source>
        <dbReference type="PROSITE" id="PS51140"/>
    </source>
</evidence>
<feature type="region of interest" description="Disordered" evidence="1">
    <location>
        <begin position="649"/>
        <end position="754"/>
    </location>
</feature>
<dbReference type="SUPFAM" id="SSF46934">
    <property type="entry name" value="UBA-like"/>
    <property type="match status" value="1"/>
</dbReference>
<dbReference type="PROSITE" id="PS51140">
    <property type="entry name" value="CUE"/>
    <property type="match status" value="1"/>
</dbReference>
<protein>
    <submittedName>
        <fullName evidence="4">Activating signal cointegrator 1 complex subunit 2-like</fullName>
    </submittedName>
</protein>
<feature type="domain" description="CUE" evidence="2">
    <location>
        <begin position="469"/>
        <end position="512"/>
    </location>
</feature>
<dbReference type="PANTHER" id="PTHR21494:SF0">
    <property type="entry name" value="ACTIVATING SIGNAL COINTEGRATOR 1 COMPLEX SUBUNIT 2"/>
    <property type="match status" value="1"/>
</dbReference>
<feature type="compositionally biased region" description="Basic and acidic residues" evidence="1">
    <location>
        <begin position="743"/>
        <end position="754"/>
    </location>
</feature>
<organism evidence="3 4">
    <name type="scientific">Biomphalaria glabrata</name>
    <name type="common">Bloodfluke planorb</name>
    <name type="synonym">Freshwater snail</name>
    <dbReference type="NCBI Taxonomy" id="6526"/>
    <lineage>
        <taxon>Eukaryota</taxon>
        <taxon>Metazoa</taxon>
        <taxon>Spiralia</taxon>
        <taxon>Lophotrochozoa</taxon>
        <taxon>Mollusca</taxon>
        <taxon>Gastropoda</taxon>
        <taxon>Heterobranchia</taxon>
        <taxon>Euthyneura</taxon>
        <taxon>Panpulmonata</taxon>
        <taxon>Hygrophila</taxon>
        <taxon>Lymnaeoidea</taxon>
        <taxon>Planorbidae</taxon>
        <taxon>Biomphalaria</taxon>
    </lineage>
</organism>
<dbReference type="OrthoDB" id="5577209at2759"/>
<dbReference type="PANTHER" id="PTHR21494">
    <property type="entry name" value="ACTIVATING SIGNAL COINTEGRATOR 1 COMPLEX SUBUNIT 2 ASC-1 COMPLEX SUBUNIT P100"/>
    <property type="match status" value="1"/>
</dbReference>
<dbReference type="OMA" id="LSQHEFW"/>
<dbReference type="GeneID" id="106050264"/>
<feature type="compositionally biased region" description="Acidic residues" evidence="1">
    <location>
        <begin position="443"/>
        <end position="456"/>
    </location>
</feature>
<dbReference type="InterPro" id="IPR003892">
    <property type="entry name" value="CUE"/>
</dbReference>
<dbReference type="AlphaFoldDB" id="A0A9W3BLA7"/>
<gene>
    <name evidence="4" type="primary">LOC106050264</name>
</gene>
<sequence>MPLSLDKRNETSNNKNALPMLHPSRVEEMVFVRYTPPPSSVEDSADYDAWLERINYLCDDLHWLLQLPHDKFWCQVIFDESLHKALDSFLKYCPRYYDSVIDLPEVGQHSQQELCRLVYLTYLRMATHKESKEHFITPEVFGDIIYENFLFDIPKILDICSLFGKGNGPLLTKMISNIFTQQPKYTDDLRETVPTMLHVLTTIATQCGVQLEISGQSPQKLDKAAAGSNMSSMPTPVLQDILLYLNDIALTLHRFLELYPPACNVLHEFNFCSVIAHFYEQVIPELTLTIKQKDFQSQSLQKQLQKKLHRAKKCLVHIFRSLIQYNCLQPLLDNGSDEQIVATCMEGLIHTMTSVLNERKFLASYESMFSFQDDVDMLMQTSTSIDPHQLEYIQSAINAAFATFGHRKSPRGDTNTGGRTSPDGAADSLTVLSVQDKNKQNEDDSLPDEFQTEDYSEGAVSCPTPGQAEIESLIASVKDLFPHIGEGFIELALEELDWNHEKVVSAILEDKLPASLQGISFDVARQERAVNQGDGHAELPDVLATRRNIFDNDEFDLFHNKKVDMKKIHLGKKKEKIDLEDKSVIRAVQATYDAYGSIDQDSMYEAAQMYEDEYDDTYDSNIAADDADSADELTNKKVLPRVLLELERKKEKEEASDSRSEESEEEEENEVSRDLFLTDPAKLREMAEQKRLSQASRGRKGRGGAGPPRVRDVVGSAKGQGQSDEVKRNRRMKEKFKGQRNKANSEKKMSKGMF</sequence>
<keyword evidence="3" id="KW-1185">Reference proteome</keyword>
<proteinExistence type="predicted"/>
<feature type="compositionally biased region" description="Basic and acidic residues" evidence="1">
    <location>
        <begin position="681"/>
        <end position="691"/>
    </location>
</feature>
<dbReference type="InterPro" id="IPR009060">
    <property type="entry name" value="UBA-like_sf"/>
</dbReference>
<dbReference type="SMART" id="SM00546">
    <property type="entry name" value="CUE"/>
    <property type="match status" value="1"/>
</dbReference>
<dbReference type="RefSeq" id="XP_055900349.1">
    <property type="nucleotide sequence ID" value="XM_056044374.1"/>
</dbReference>
<dbReference type="Pfam" id="PF02845">
    <property type="entry name" value="CUE"/>
    <property type="match status" value="1"/>
</dbReference>
<dbReference type="GO" id="GO:0043130">
    <property type="term" value="F:ubiquitin binding"/>
    <property type="evidence" value="ECO:0007669"/>
    <property type="project" value="InterPro"/>
</dbReference>
<reference evidence="4" key="1">
    <citation type="submission" date="2025-08" db="UniProtKB">
        <authorList>
            <consortium name="RefSeq"/>
        </authorList>
    </citation>
    <scope>IDENTIFICATION</scope>
</reference>
<evidence type="ECO:0000313" key="4">
    <source>
        <dbReference type="RefSeq" id="XP_055900349.1"/>
    </source>
</evidence>
<evidence type="ECO:0000256" key="1">
    <source>
        <dbReference type="SAM" id="MobiDB-lite"/>
    </source>
</evidence>
<dbReference type="InterPro" id="IPR041800">
    <property type="entry name" value="ASCC2_CUE"/>
</dbReference>
<feature type="compositionally biased region" description="Basic and acidic residues" evidence="1">
    <location>
        <begin position="649"/>
        <end position="661"/>
    </location>
</feature>
<dbReference type="Gene3D" id="1.10.8.10">
    <property type="entry name" value="DNA helicase RuvA subunit, C-terminal domain"/>
    <property type="match status" value="1"/>
</dbReference>
<feature type="compositionally biased region" description="Basic residues" evidence="1">
    <location>
        <begin position="728"/>
        <end position="740"/>
    </location>
</feature>
<accession>A0A9W3BLA7</accession>
<dbReference type="CDD" id="cd14364">
    <property type="entry name" value="CUE_ASCC2"/>
    <property type="match status" value="1"/>
</dbReference>
<dbReference type="Proteomes" id="UP001165740">
    <property type="component" value="Chromosome 10"/>
</dbReference>
<name>A0A9W3BLA7_BIOGL</name>